<evidence type="ECO:0000256" key="5">
    <source>
        <dbReference type="ARBA" id="ARBA00023163"/>
    </source>
</evidence>
<evidence type="ECO:0000256" key="1">
    <source>
        <dbReference type="ARBA" id="ARBA00022553"/>
    </source>
</evidence>
<keyword evidence="2" id="KW-0902">Two-component regulatory system</keyword>
<dbReference type="InterPro" id="IPR011006">
    <property type="entry name" value="CheY-like_superfamily"/>
</dbReference>
<dbReference type="RefSeq" id="WP_252621149.1">
    <property type="nucleotide sequence ID" value="NZ_CP099490.1"/>
</dbReference>
<organism evidence="9 10">
    <name type="scientific">Ornithinimicrobium cryptoxanthini</name>
    <dbReference type="NCBI Taxonomy" id="2934161"/>
    <lineage>
        <taxon>Bacteria</taxon>
        <taxon>Bacillati</taxon>
        <taxon>Actinomycetota</taxon>
        <taxon>Actinomycetes</taxon>
        <taxon>Micrococcales</taxon>
        <taxon>Ornithinimicrobiaceae</taxon>
        <taxon>Ornithinimicrobium</taxon>
    </lineage>
</organism>
<dbReference type="Proteomes" id="UP001056535">
    <property type="component" value="Chromosome"/>
</dbReference>
<gene>
    <name evidence="9" type="ORF">NF557_00510</name>
</gene>
<dbReference type="PROSITE" id="PS50110">
    <property type="entry name" value="RESPONSE_REGULATORY"/>
    <property type="match status" value="1"/>
</dbReference>
<dbReference type="Gene3D" id="3.40.50.2300">
    <property type="match status" value="1"/>
</dbReference>
<keyword evidence="5" id="KW-0804">Transcription</keyword>
<accession>A0ABY4YI28</accession>
<reference evidence="9" key="1">
    <citation type="submission" date="2022-06" db="EMBL/GenBank/DDBJ databases">
        <title>Ornithinimicrobium JY.X270.</title>
        <authorList>
            <person name="Huang Y."/>
        </authorList>
    </citation>
    <scope>NUCLEOTIDE SEQUENCE</scope>
    <source>
        <strain evidence="9">JY.X270</strain>
    </source>
</reference>
<evidence type="ECO:0000256" key="4">
    <source>
        <dbReference type="ARBA" id="ARBA00023125"/>
    </source>
</evidence>
<evidence type="ECO:0000256" key="7">
    <source>
        <dbReference type="SAM" id="MobiDB-lite"/>
    </source>
</evidence>
<keyword evidence="1 6" id="KW-0597">Phosphoprotein</keyword>
<feature type="modified residue" description="4-aspartylphosphate" evidence="6">
    <location>
        <position position="59"/>
    </location>
</feature>
<keyword evidence="3" id="KW-0805">Transcription regulation</keyword>
<evidence type="ECO:0000256" key="6">
    <source>
        <dbReference type="PROSITE-ProRule" id="PRU00169"/>
    </source>
</evidence>
<protein>
    <submittedName>
        <fullName evidence="9">Response regulator</fullName>
    </submittedName>
</protein>
<feature type="compositionally biased region" description="Low complexity" evidence="7">
    <location>
        <begin position="156"/>
        <end position="166"/>
    </location>
</feature>
<keyword evidence="10" id="KW-1185">Reference proteome</keyword>
<evidence type="ECO:0000256" key="3">
    <source>
        <dbReference type="ARBA" id="ARBA00023015"/>
    </source>
</evidence>
<dbReference type="SMART" id="SM00448">
    <property type="entry name" value="REC"/>
    <property type="match status" value="1"/>
</dbReference>
<dbReference type="Pfam" id="PF00072">
    <property type="entry name" value="Response_reg"/>
    <property type="match status" value="1"/>
</dbReference>
<dbReference type="InterPro" id="IPR001789">
    <property type="entry name" value="Sig_transdc_resp-reg_receiver"/>
</dbReference>
<name>A0ABY4YI28_9MICO</name>
<evidence type="ECO:0000259" key="8">
    <source>
        <dbReference type="PROSITE" id="PS50110"/>
    </source>
</evidence>
<feature type="region of interest" description="Disordered" evidence="7">
    <location>
        <begin position="126"/>
        <end position="166"/>
    </location>
</feature>
<sequence>MIAVAPEARDVLVVEDDALIVAFIRTALTKAGHRVRSATTGTAALDRVRREHVDVVLLDLSLPDIDGLEVLRTLRAERHDVPVVVLTARSDPADRAVAEALGVRDYLVKPIALADLCRVVVDSSSRTCGDALPRAGADNPSAPADGRGRSGGGDPRLGPGLLDRHR</sequence>
<keyword evidence="4" id="KW-0238">DNA-binding</keyword>
<dbReference type="InterPro" id="IPR039420">
    <property type="entry name" value="WalR-like"/>
</dbReference>
<dbReference type="PANTHER" id="PTHR48111">
    <property type="entry name" value="REGULATOR OF RPOS"/>
    <property type="match status" value="1"/>
</dbReference>
<evidence type="ECO:0000256" key="2">
    <source>
        <dbReference type="ARBA" id="ARBA00023012"/>
    </source>
</evidence>
<dbReference type="SUPFAM" id="SSF52172">
    <property type="entry name" value="CheY-like"/>
    <property type="match status" value="1"/>
</dbReference>
<evidence type="ECO:0000313" key="9">
    <source>
        <dbReference type="EMBL" id="USQ76450.1"/>
    </source>
</evidence>
<dbReference type="PANTHER" id="PTHR48111:SF1">
    <property type="entry name" value="TWO-COMPONENT RESPONSE REGULATOR ORR33"/>
    <property type="match status" value="1"/>
</dbReference>
<feature type="domain" description="Response regulatory" evidence="8">
    <location>
        <begin position="10"/>
        <end position="124"/>
    </location>
</feature>
<proteinExistence type="predicted"/>
<dbReference type="CDD" id="cd17574">
    <property type="entry name" value="REC_OmpR"/>
    <property type="match status" value="1"/>
</dbReference>
<evidence type="ECO:0000313" key="10">
    <source>
        <dbReference type="Proteomes" id="UP001056535"/>
    </source>
</evidence>
<dbReference type="EMBL" id="CP099490">
    <property type="protein sequence ID" value="USQ76450.1"/>
    <property type="molecule type" value="Genomic_DNA"/>
</dbReference>